<evidence type="ECO:0000313" key="4">
    <source>
        <dbReference type="Proteomes" id="UP000192929"/>
    </source>
</evidence>
<gene>
    <name evidence="3" type="ORF">SAMN06296028_12311</name>
</gene>
<evidence type="ECO:0000259" key="2">
    <source>
        <dbReference type="Pfam" id="PF13349"/>
    </source>
</evidence>
<name>A0A1X7E6R9_9MICC</name>
<feature type="domain" description="DUF4097" evidence="2">
    <location>
        <begin position="82"/>
        <end position="245"/>
    </location>
</feature>
<keyword evidence="4" id="KW-1185">Reference proteome</keyword>
<dbReference type="Proteomes" id="UP000192929">
    <property type="component" value="Unassembled WGS sequence"/>
</dbReference>
<evidence type="ECO:0000256" key="1">
    <source>
        <dbReference type="SAM" id="MobiDB-lite"/>
    </source>
</evidence>
<feature type="compositionally biased region" description="Basic and acidic residues" evidence="1">
    <location>
        <begin position="362"/>
        <end position="374"/>
    </location>
</feature>
<sequence>MSNQNPSHPTPDPHSAASPRDLPDPRNDRPVGRGERRAWNTATAVVGGVGALALLLGGAGTAAAVAMTQERDGSWTASSDVERIRIDAPSGMVNVNTSPTIDRVQVQWHESGWSLSERGVIPSVRDGVLQLDVPDRPSQWGSGVQSVSITVPQDGPHTSLDLKSGTGAVHVNGTYRDVRARTDLGSISATDVEAAVFDAHVTTGQVLLDGVSVKNRLDAHTNQGGALVNVRGTAPQRTSVTATSGVYGISMPAADYWYPQDSQRDVADPRHPVTTTPGSNERPGGARSSGAPTSPDSTGDDAAQPSEVSADTVCAAAPEGQPCLFVSGTPVGVNDYSYMREWSQGWDEMAREYGEAPLSSERATESKQPIDRAPDAAAASPTGSATPSPADGN</sequence>
<feature type="region of interest" description="Disordered" evidence="1">
    <location>
        <begin position="1"/>
        <end position="36"/>
    </location>
</feature>
<dbReference type="InterPro" id="IPR025164">
    <property type="entry name" value="Toastrack_DUF4097"/>
</dbReference>
<proteinExistence type="predicted"/>
<reference evidence="4" key="1">
    <citation type="submission" date="2017-04" db="EMBL/GenBank/DDBJ databases">
        <authorList>
            <person name="Varghese N."/>
            <person name="Submissions S."/>
        </authorList>
    </citation>
    <scope>NUCLEOTIDE SEQUENCE [LARGE SCALE GENOMIC DNA]</scope>
    <source>
        <strain evidence="4">NIO-1021</strain>
    </source>
</reference>
<dbReference type="AlphaFoldDB" id="A0A1X7E6R9"/>
<feature type="compositionally biased region" description="Basic and acidic residues" evidence="1">
    <location>
        <begin position="21"/>
        <end position="36"/>
    </location>
</feature>
<evidence type="ECO:0000313" key="3">
    <source>
        <dbReference type="EMBL" id="SMF28583.1"/>
    </source>
</evidence>
<accession>A0A1X7E6R9</accession>
<dbReference type="EMBL" id="FXAC01000023">
    <property type="protein sequence ID" value="SMF28583.1"/>
    <property type="molecule type" value="Genomic_DNA"/>
</dbReference>
<protein>
    <submittedName>
        <fullName evidence="3">Putative adhesin</fullName>
    </submittedName>
</protein>
<dbReference type="Pfam" id="PF13349">
    <property type="entry name" value="DUF4097"/>
    <property type="match status" value="1"/>
</dbReference>
<feature type="region of interest" description="Disordered" evidence="1">
    <location>
        <begin position="263"/>
        <end position="312"/>
    </location>
</feature>
<dbReference type="RefSeq" id="WP_143467429.1">
    <property type="nucleotide sequence ID" value="NZ_FXAC01000023.1"/>
</dbReference>
<feature type="compositionally biased region" description="Low complexity" evidence="1">
    <location>
        <begin position="375"/>
        <end position="393"/>
    </location>
</feature>
<organism evidence="3 4">
    <name type="scientific">Kocuria marina subsp. indica</name>
    <dbReference type="NCBI Taxonomy" id="1049583"/>
    <lineage>
        <taxon>Bacteria</taxon>
        <taxon>Bacillati</taxon>
        <taxon>Actinomycetota</taxon>
        <taxon>Actinomycetes</taxon>
        <taxon>Micrococcales</taxon>
        <taxon>Micrococcaceae</taxon>
        <taxon>Kocuria</taxon>
    </lineage>
</organism>
<feature type="region of interest" description="Disordered" evidence="1">
    <location>
        <begin position="353"/>
        <end position="393"/>
    </location>
</feature>